<keyword evidence="2" id="KW-0238">DNA-binding</keyword>
<dbReference type="GO" id="GO:0003677">
    <property type="term" value="F:DNA binding"/>
    <property type="evidence" value="ECO:0007669"/>
    <property type="project" value="UniProtKB-KW"/>
</dbReference>
<organism evidence="5 6">
    <name type="scientific">Thalassobacillus cyri</name>
    <dbReference type="NCBI Taxonomy" id="571932"/>
    <lineage>
        <taxon>Bacteria</taxon>
        <taxon>Bacillati</taxon>
        <taxon>Bacillota</taxon>
        <taxon>Bacilli</taxon>
        <taxon>Bacillales</taxon>
        <taxon>Bacillaceae</taxon>
        <taxon>Thalassobacillus</taxon>
    </lineage>
</organism>
<keyword evidence="3" id="KW-0804">Transcription</keyword>
<dbReference type="EMBL" id="FNQR01000002">
    <property type="protein sequence ID" value="SEA02376.1"/>
    <property type="molecule type" value="Genomic_DNA"/>
</dbReference>
<sequence>MLKKTTAKSLHPYNQLFKMLNDPNRLRILLYLKNEELCVCNLMSLLDMSQPAVSQQLKKLREASLINMRRQNQWKFYRLNDNFPYLDLLMKILNELPDISHEIDALTADGTRVVCTVMER</sequence>
<dbReference type="InterPro" id="IPR051081">
    <property type="entry name" value="HTH_MetalResp_TranReg"/>
</dbReference>
<evidence type="ECO:0000313" key="6">
    <source>
        <dbReference type="Proteomes" id="UP000198584"/>
    </source>
</evidence>
<dbReference type="SUPFAM" id="SSF46785">
    <property type="entry name" value="Winged helix' DNA-binding domain"/>
    <property type="match status" value="1"/>
</dbReference>
<dbReference type="PROSITE" id="PS50987">
    <property type="entry name" value="HTH_ARSR_2"/>
    <property type="match status" value="1"/>
</dbReference>
<dbReference type="AlphaFoldDB" id="A0A1H3XSM4"/>
<name>A0A1H3XSM4_9BACI</name>
<dbReference type="Gene3D" id="1.10.10.10">
    <property type="entry name" value="Winged helix-like DNA-binding domain superfamily/Winged helix DNA-binding domain"/>
    <property type="match status" value="1"/>
</dbReference>
<reference evidence="5 6" key="1">
    <citation type="submission" date="2016-10" db="EMBL/GenBank/DDBJ databases">
        <authorList>
            <person name="de Groot N.N."/>
        </authorList>
    </citation>
    <scope>NUCLEOTIDE SEQUENCE [LARGE SCALE GENOMIC DNA]</scope>
    <source>
        <strain evidence="5 6">CCM7597</strain>
    </source>
</reference>
<proteinExistence type="predicted"/>
<dbReference type="PANTHER" id="PTHR33154:SF18">
    <property type="entry name" value="ARSENICAL RESISTANCE OPERON REPRESSOR"/>
    <property type="match status" value="1"/>
</dbReference>
<dbReference type="InterPro" id="IPR036388">
    <property type="entry name" value="WH-like_DNA-bd_sf"/>
</dbReference>
<dbReference type="PANTHER" id="PTHR33154">
    <property type="entry name" value="TRANSCRIPTIONAL REGULATOR, ARSR FAMILY"/>
    <property type="match status" value="1"/>
</dbReference>
<dbReference type="InterPro" id="IPR001845">
    <property type="entry name" value="HTH_ArsR_DNA-bd_dom"/>
</dbReference>
<dbReference type="Proteomes" id="UP000198584">
    <property type="component" value="Unassembled WGS sequence"/>
</dbReference>
<gene>
    <name evidence="5" type="ORF">SAMN05421743_102241</name>
</gene>
<protein>
    <submittedName>
        <fullName evidence="5">ArsR family transcriptional regulator</fullName>
    </submittedName>
</protein>
<dbReference type="Pfam" id="PF01022">
    <property type="entry name" value="HTH_5"/>
    <property type="match status" value="1"/>
</dbReference>
<evidence type="ECO:0000313" key="5">
    <source>
        <dbReference type="EMBL" id="SEA02376.1"/>
    </source>
</evidence>
<evidence type="ECO:0000256" key="3">
    <source>
        <dbReference type="ARBA" id="ARBA00023163"/>
    </source>
</evidence>
<evidence type="ECO:0000259" key="4">
    <source>
        <dbReference type="PROSITE" id="PS50987"/>
    </source>
</evidence>
<feature type="domain" description="HTH arsR-type" evidence="4">
    <location>
        <begin position="5"/>
        <end position="100"/>
    </location>
</feature>
<keyword evidence="1" id="KW-0805">Transcription regulation</keyword>
<dbReference type="CDD" id="cd00090">
    <property type="entry name" value="HTH_ARSR"/>
    <property type="match status" value="1"/>
</dbReference>
<dbReference type="InterPro" id="IPR011991">
    <property type="entry name" value="ArsR-like_HTH"/>
</dbReference>
<evidence type="ECO:0000256" key="2">
    <source>
        <dbReference type="ARBA" id="ARBA00023125"/>
    </source>
</evidence>
<dbReference type="InterPro" id="IPR036390">
    <property type="entry name" value="WH_DNA-bd_sf"/>
</dbReference>
<dbReference type="GO" id="GO:0003700">
    <property type="term" value="F:DNA-binding transcription factor activity"/>
    <property type="evidence" value="ECO:0007669"/>
    <property type="project" value="InterPro"/>
</dbReference>
<dbReference type="SMART" id="SM00418">
    <property type="entry name" value="HTH_ARSR"/>
    <property type="match status" value="1"/>
</dbReference>
<dbReference type="OrthoDB" id="9798835at2"/>
<dbReference type="PRINTS" id="PR00778">
    <property type="entry name" value="HTHARSR"/>
</dbReference>
<dbReference type="NCBIfam" id="NF033788">
    <property type="entry name" value="HTH_metalloreg"/>
    <property type="match status" value="1"/>
</dbReference>
<dbReference type="RefSeq" id="WP_093042418.1">
    <property type="nucleotide sequence ID" value="NZ_FNQR01000002.1"/>
</dbReference>
<keyword evidence="6" id="KW-1185">Reference proteome</keyword>
<evidence type="ECO:0000256" key="1">
    <source>
        <dbReference type="ARBA" id="ARBA00023015"/>
    </source>
</evidence>
<dbReference type="STRING" id="571932.SAMN05421743_102241"/>
<accession>A0A1H3XSM4</accession>